<gene>
    <name evidence="2" type="ORF">A8L45_13210</name>
</gene>
<protein>
    <recommendedName>
        <fullName evidence="4">DUF4340 domain-containing protein</fullName>
    </recommendedName>
</protein>
<organism evidence="2 3">
    <name type="scientific">Veronia pacifica</name>
    <dbReference type="NCBI Taxonomy" id="1080227"/>
    <lineage>
        <taxon>Bacteria</taxon>
        <taxon>Pseudomonadati</taxon>
        <taxon>Pseudomonadota</taxon>
        <taxon>Gammaproteobacteria</taxon>
        <taxon>Vibrionales</taxon>
        <taxon>Vibrionaceae</taxon>
        <taxon>Veronia</taxon>
    </lineage>
</organism>
<reference evidence="2 3" key="1">
    <citation type="submission" date="2016-05" db="EMBL/GenBank/DDBJ databases">
        <title>Genomic Taxonomy of the Vibrionaceae.</title>
        <authorList>
            <person name="Gomez-Gil B."/>
            <person name="Enciso-Ibarra J."/>
        </authorList>
    </citation>
    <scope>NUCLEOTIDE SEQUENCE [LARGE SCALE GENOMIC DNA]</scope>
    <source>
        <strain evidence="2 3">CAIM 1920</strain>
    </source>
</reference>
<comment type="caution">
    <text evidence="2">The sequence shown here is derived from an EMBL/GenBank/DDBJ whole genome shotgun (WGS) entry which is preliminary data.</text>
</comment>
<dbReference type="OrthoDB" id="5829309at2"/>
<dbReference type="RefSeq" id="WP_068903017.1">
    <property type="nucleotide sequence ID" value="NZ_JBHUIF010000006.1"/>
</dbReference>
<dbReference type="Proteomes" id="UP000094936">
    <property type="component" value="Unassembled WGS sequence"/>
</dbReference>
<dbReference type="EMBL" id="LYBM01000023">
    <property type="protein sequence ID" value="ODA32418.1"/>
    <property type="molecule type" value="Genomic_DNA"/>
</dbReference>
<keyword evidence="1" id="KW-0472">Membrane</keyword>
<name>A0A1C3EGS0_9GAMM</name>
<evidence type="ECO:0000313" key="3">
    <source>
        <dbReference type="Proteomes" id="UP000094936"/>
    </source>
</evidence>
<evidence type="ECO:0000313" key="2">
    <source>
        <dbReference type="EMBL" id="ODA32418.1"/>
    </source>
</evidence>
<accession>A0A1C3EGS0</accession>
<evidence type="ECO:0000256" key="1">
    <source>
        <dbReference type="SAM" id="Phobius"/>
    </source>
</evidence>
<dbReference type="AlphaFoldDB" id="A0A1C3EGS0"/>
<keyword evidence="1" id="KW-1133">Transmembrane helix</keyword>
<dbReference type="STRING" id="1080227.A8L45_13210"/>
<evidence type="ECO:0008006" key="4">
    <source>
        <dbReference type="Google" id="ProtNLM"/>
    </source>
</evidence>
<feature type="transmembrane region" description="Helical" evidence="1">
    <location>
        <begin position="12"/>
        <end position="30"/>
    </location>
</feature>
<proteinExistence type="predicted"/>
<keyword evidence="3" id="KW-1185">Reference proteome</keyword>
<sequence length="163" mass="19084">MSRMSRKTWNNILIISIVCFVGIMFLPEYFRAKLAESERQNAQPGVIELLPDTVDVKALNFSAFRLFLDGNWHSDKPLSISADELAQRWLTLSGTEINQGMLEQMKPGLTKPQRLEVVIGAERQAYKLTYYRLDKFWLLQNWQNRWLAVSVDQHYLFPFSDIR</sequence>
<keyword evidence="1" id="KW-0812">Transmembrane</keyword>